<dbReference type="Proteomes" id="UP001519460">
    <property type="component" value="Unassembled WGS sequence"/>
</dbReference>
<evidence type="ECO:0000256" key="1">
    <source>
        <dbReference type="SAM" id="MobiDB-lite"/>
    </source>
</evidence>
<proteinExistence type="predicted"/>
<name>A0ABD0JM85_9CAEN</name>
<comment type="caution">
    <text evidence="2">The sequence shown here is derived from an EMBL/GenBank/DDBJ whole genome shotgun (WGS) entry which is preliminary data.</text>
</comment>
<evidence type="ECO:0000313" key="3">
    <source>
        <dbReference type="Proteomes" id="UP001519460"/>
    </source>
</evidence>
<sequence length="409" mass="46320">MACVLCEKGGSLTEKDSRHQPVQGMGMFVGCRLCSDRAGITLPNLIVIKSKDDVMKSVAALLNTVGDGMVLLHTDPTEKDALVQQYKDDFNKLTPPGCLFEDVFDIYPHRDGGHLVCHVANRPNYSTVITFKFNTKVGTAAGADEITQSQMAKLINDLSDPNFIPTESASERDDTLGNRQEIGGLKLNSEVVMSDGGPFTEHPSREAKDVQRKKLPENRNGQADFDVDFIQNKFEVRQCVSRMSKRRYGGSLFIGFEERKVGQRRKKYFCRGFQNMTRKVCSMVLQEVEHCVCHLMLWVGRSDPKDIVEVIFHRPQDADSDHLVVEIKVKYYPGLCFYMEKGPEAYECDRNGNINEIKLPDWLKRNGAPDDFQKRRPYFLRQLKEKNHCSINPSAHADSSRSNDTAEQL</sequence>
<reference evidence="2 3" key="1">
    <citation type="journal article" date="2023" name="Sci. Data">
        <title>Genome assembly of the Korean intertidal mud-creeper Batillaria attramentaria.</title>
        <authorList>
            <person name="Patra A.K."/>
            <person name="Ho P.T."/>
            <person name="Jun S."/>
            <person name="Lee S.J."/>
            <person name="Kim Y."/>
            <person name="Won Y.J."/>
        </authorList>
    </citation>
    <scope>NUCLEOTIDE SEQUENCE [LARGE SCALE GENOMIC DNA]</scope>
    <source>
        <strain evidence="2">Wonlab-2016</strain>
    </source>
</reference>
<dbReference type="AlphaFoldDB" id="A0ABD0JM85"/>
<organism evidence="2 3">
    <name type="scientific">Batillaria attramentaria</name>
    <dbReference type="NCBI Taxonomy" id="370345"/>
    <lineage>
        <taxon>Eukaryota</taxon>
        <taxon>Metazoa</taxon>
        <taxon>Spiralia</taxon>
        <taxon>Lophotrochozoa</taxon>
        <taxon>Mollusca</taxon>
        <taxon>Gastropoda</taxon>
        <taxon>Caenogastropoda</taxon>
        <taxon>Sorbeoconcha</taxon>
        <taxon>Cerithioidea</taxon>
        <taxon>Batillariidae</taxon>
        <taxon>Batillaria</taxon>
    </lineage>
</organism>
<keyword evidence="3" id="KW-1185">Reference proteome</keyword>
<dbReference type="EMBL" id="JACVVK020000383">
    <property type="protein sequence ID" value="KAK7476153.1"/>
    <property type="molecule type" value="Genomic_DNA"/>
</dbReference>
<gene>
    <name evidence="2" type="ORF">BaRGS_00032577</name>
</gene>
<accession>A0ABD0JM85</accession>
<protein>
    <submittedName>
        <fullName evidence="2">Uncharacterized protein</fullName>
    </submittedName>
</protein>
<feature type="compositionally biased region" description="Polar residues" evidence="1">
    <location>
        <begin position="400"/>
        <end position="409"/>
    </location>
</feature>
<evidence type="ECO:0000313" key="2">
    <source>
        <dbReference type="EMBL" id="KAK7476153.1"/>
    </source>
</evidence>
<feature type="region of interest" description="Disordered" evidence="1">
    <location>
        <begin position="390"/>
        <end position="409"/>
    </location>
</feature>